<comment type="subcellular location">
    <subcellularLocation>
        <location evidence="1 7">Cell membrane</location>
        <topology evidence="1 7">Multi-pass membrane protein</topology>
    </subcellularLocation>
</comment>
<accession>A0A261ESU1</accession>
<comment type="similarity">
    <text evidence="7">Belongs to the binding-protein-dependent transport system permease family.</text>
</comment>
<feature type="domain" description="ABC transmembrane type-1" evidence="8">
    <location>
        <begin position="94"/>
        <end position="305"/>
    </location>
</feature>
<dbReference type="CDD" id="cd06261">
    <property type="entry name" value="TM_PBP2"/>
    <property type="match status" value="1"/>
</dbReference>
<evidence type="ECO:0000256" key="6">
    <source>
        <dbReference type="ARBA" id="ARBA00023136"/>
    </source>
</evidence>
<keyword evidence="2 7" id="KW-0813">Transport</keyword>
<evidence type="ECO:0000256" key="7">
    <source>
        <dbReference type="RuleBase" id="RU363032"/>
    </source>
</evidence>
<dbReference type="InterPro" id="IPR035906">
    <property type="entry name" value="MetI-like_sf"/>
</dbReference>
<reference evidence="9 10" key="1">
    <citation type="journal article" date="2017" name="BMC Genomics">
        <title>Comparative genomic and phylogenomic analyses of the Bifidobacteriaceae family.</title>
        <authorList>
            <person name="Lugli G.A."/>
            <person name="Milani C."/>
            <person name="Turroni F."/>
            <person name="Duranti S."/>
            <person name="Mancabelli L."/>
            <person name="Mangifesta M."/>
            <person name="Ferrario C."/>
            <person name="Modesto M."/>
            <person name="Mattarelli P."/>
            <person name="Jiri K."/>
            <person name="van Sinderen D."/>
            <person name="Ventura M."/>
        </authorList>
    </citation>
    <scope>NUCLEOTIDE SEQUENCE [LARGE SCALE GENOMIC DNA]</scope>
    <source>
        <strain evidence="9 10">DSM 22924</strain>
    </source>
</reference>
<evidence type="ECO:0000313" key="10">
    <source>
        <dbReference type="Proteomes" id="UP000216004"/>
    </source>
</evidence>
<dbReference type="GO" id="GO:0055085">
    <property type="term" value="P:transmembrane transport"/>
    <property type="evidence" value="ECO:0007669"/>
    <property type="project" value="InterPro"/>
</dbReference>
<dbReference type="Proteomes" id="UP000216004">
    <property type="component" value="Unassembled WGS sequence"/>
</dbReference>
<dbReference type="SUPFAM" id="SSF161098">
    <property type="entry name" value="MetI-like"/>
    <property type="match status" value="1"/>
</dbReference>
<keyword evidence="10" id="KW-1185">Reference proteome</keyword>
<dbReference type="EMBL" id="MWWS01000004">
    <property type="protein sequence ID" value="OZG49934.1"/>
    <property type="molecule type" value="Genomic_DNA"/>
</dbReference>
<dbReference type="RefSeq" id="WP_244568713.1">
    <property type="nucleotide sequence ID" value="NZ_MWWS01000004.1"/>
</dbReference>
<feature type="transmembrane region" description="Helical" evidence="7">
    <location>
        <begin position="98"/>
        <end position="120"/>
    </location>
</feature>
<keyword evidence="3" id="KW-1003">Cell membrane</keyword>
<gene>
    <name evidence="9" type="ORF">BOCO_0451</name>
</gene>
<feature type="transmembrane region" description="Helical" evidence="7">
    <location>
        <begin position="180"/>
        <end position="204"/>
    </location>
</feature>
<dbReference type="PROSITE" id="PS50928">
    <property type="entry name" value="ABC_TM1"/>
    <property type="match status" value="1"/>
</dbReference>
<comment type="caution">
    <text evidence="9">The sequence shown here is derived from an EMBL/GenBank/DDBJ whole genome shotgun (WGS) entry which is preliminary data.</text>
</comment>
<keyword evidence="5 7" id="KW-1133">Transmembrane helix</keyword>
<evidence type="ECO:0000256" key="5">
    <source>
        <dbReference type="ARBA" id="ARBA00022989"/>
    </source>
</evidence>
<dbReference type="Gene3D" id="1.10.3720.10">
    <property type="entry name" value="MetI-like"/>
    <property type="match status" value="1"/>
</dbReference>
<dbReference type="AlphaFoldDB" id="A0A261ESU1"/>
<dbReference type="GO" id="GO:0005886">
    <property type="term" value="C:plasma membrane"/>
    <property type="evidence" value="ECO:0007669"/>
    <property type="project" value="UniProtKB-SubCell"/>
</dbReference>
<organism evidence="9 10">
    <name type="scientific">Bombiscardovia coagulans</name>
    <dbReference type="NCBI Taxonomy" id="686666"/>
    <lineage>
        <taxon>Bacteria</taxon>
        <taxon>Bacillati</taxon>
        <taxon>Actinomycetota</taxon>
        <taxon>Actinomycetes</taxon>
        <taxon>Bifidobacteriales</taxon>
        <taxon>Bifidobacteriaceae</taxon>
        <taxon>Bombiscardovia</taxon>
    </lineage>
</organism>
<proteinExistence type="inferred from homology"/>
<protein>
    <submittedName>
        <fullName evidence="9">Sugar ABC transporter permease</fullName>
    </submittedName>
</protein>
<dbReference type="InterPro" id="IPR051393">
    <property type="entry name" value="ABC_transporter_permease"/>
</dbReference>
<evidence type="ECO:0000313" key="9">
    <source>
        <dbReference type="EMBL" id="OZG49934.1"/>
    </source>
</evidence>
<evidence type="ECO:0000259" key="8">
    <source>
        <dbReference type="PROSITE" id="PS50928"/>
    </source>
</evidence>
<keyword evidence="4 7" id="KW-0812">Transmembrane</keyword>
<evidence type="ECO:0000256" key="2">
    <source>
        <dbReference type="ARBA" id="ARBA00022448"/>
    </source>
</evidence>
<evidence type="ECO:0000256" key="1">
    <source>
        <dbReference type="ARBA" id="ARBA00004651"/>
    </source>
</evidence>
<feature type="transmembrane region" description="Helical" evidence="7">
    <location>
        <begin position="132"/>
        <end position="152"/>
    </location>
</feature>
<keyword evidence="6 7" id="KW-0472">Membrane</keyword>
<evidence type="ECO:0000256" key="4">
    <source>
        <dbReference type="ARBA" id="ARBA00022692"/>
    </source>
</evidence>
<feature type="transmembrane region" description="Helical" evidence="7">
    <location>
        <begin position="289"/>
        <end position="309"/>
    </location>
</feature>
<dbReference type="PANTHER" id="PTHR30193">
    <property type="entry name" value="ABC TRANSPORTER PERMEASE PROTEIN"/>
    <property type="match status" value="1"/>
</dbReference>
<name>A0A261ESU1_9BIFI</name>
<dbReference type="Pfam" id="PF00528">
    <property type="entry name" value="BPD_transp_1"/>
    <property type="match status" value="1"/>
</dbReference>
<evidence type="ECO:0000256" key="3">
    <source>
        <dbReference type="ARBA" id="ARBA00022475"/>
    </source>
</evidence>
<sequence>MSSLPRLDNRRIGSSTQNGSMQFVRRRRTLIAWGFSLPFVVVFAIFMLIPLLASLLMSFTDITARDIQTPFNVNVTGLSNYIHLFQDPRYLHSLGTTGMFVIVGLPLTMIVALAFAMALNKGLRHLNAFFRALFYAPVVASTVAVSVVWRYILQQDGLLNTILAFVGIQGPDWLHDTRTALPALMIMTLWRNMGTLMIIFLAGLQSISEEVLEAAQMDGASQWRTFCSITLPLLKPTLLLGAVLQSVVYLQFFEESFVMTQGGPLDSTLSASYYIYEKFGFGQYGISSAASYVLFIIIAVVSLLQFKILKSED</sequence>
<dbReference type="PANTHER" id="PTHR30193:SF37">
    <property type="entry name" value="INNER MEMBRANE ABC TRANSPORTER PERMEASE PROTEIN YCJO"/>
    <property type="match status" value="1"/>
</dbReference>
<dbReference type="InterPro" id="IPR000515">
    <property type="entry name" value="MetI-like"/>
</dbReference>
<feature type="transmembrane region" description="Helical" evidence="7">
    <location>
        <begin position="225"/>
        <end position="250"/>
    </location>
</feature>
<feature type="transmembrane region" description="Helical" evidence="7">
    <location>
        <begin position="30"/>
        <end position="53"/>
    </location>
</feature>